<keyword evidence="5" id="KW-1185">Reference proteome</keyword>
<comment type="caution">
    <text evidence="4">The sequence shown here is derived from an EMBL/GenBank/DDBJ whole genome shotgun (WGS) entry which is preliminary data.</text>
</comment>
<keyword evidence="1" id="KW-0853">WD repeat</keyword>
<reference evidence="4 5" key="1">
    <citation type="journal article" date="2021" name="Nat. Plants">
        <title>The Taxus genome provides insights into paclitaxel biosynthesis.</title>
        <authorList>
            <person name="Xiong X."/>
            <person name="Gou J."/>
            <person name="Liao Q."/>
            <person name="Li Y."/>
            <person name="Zhou Q."/>
            <person name="Bi G."/>
            <person name="Li C."/>
            <person name="Du R."/>
            <person name="Wang X."/>
            <person name="Sun T."/>
            <person name="Guo L."/>
            <person name="Liang H."/>
            <person name="Lu P."/>
            <person name="Wu Y."/>
            <person name="Zhang Z."/>
            <person name="Ro D.K."/>
            <person name="Shang Y."/>
            <person name="Huang S."/>
            <person name="Yan J."/>
        </authorList>
    </citation>
    <scope>NUCLEOTIDE SEQUENCE [LARGE SCALE GENOMIC DNA]</scope>
    <source>
        <strain evidence="4">Ta-2019</strain>
    </source>
</reference>
<protein>
    <recommendedName>
        <fullName evidence="3">CTLH domain-containing protein</fullName>
    </recommendedName>
</protein>
<accession>A0AA38GNY5</accession>
<feature type="non-terminal residue" evidence="4">
    <location>
        <position position="149"/>
    </location>
</feature>
<evidence type="ECO:0000256" key="1">
    <source>
        <dbReference type="ARBA" id="ARBA00022574"/>
    </source>
</evidence>
<dbReference type="PANTHER" id="PTHR44083:SF17">
    <property type="entry name" value="TRANSDUCIN FAMILY PROTEIN _ WD-40 REPEAT FAMILY PROTEIN"/>
    <property type="match status" value="1"/>
</dbReference>
<dbReference type="Pfam" id="PF21889">
    <property type="entry name" value="TPR1-like_2nd"/>
    <property type="match status" value="1"/>
</dbReference>
<dbReference type="InterPro" id="IPR054080">
    <property type="entry name" value="TPR1-like_2nd"/>
</dbReference>
<dbReference type="EMBL" id="JAHRHJ020000002">
    <property type="protein sequence ID" value="KAH9325315.1"/>
    <property type="molecule type" value="Genomic_DNA"/>
</dbReference>
<evidence type="ECO:0000313" key="5">
    <source>
        <dbReference type="Proteomes" id="UP000824469"/>
    </source>
</evidence>
<dbReference type="PANTHER" id="PTHR44083">
    <property type="entry name" value="TOPLESS-RELATED PROTEIN 1-RELATED"/>
    <property type="match status" value="1"/>
</dbReference>
<feature type="non-terminal residue" evidence="4">
    <location>
        <position position="1"/>
    </location>
</feature>
<proteinExistence type="predicted"/>
<evidence type="ECO:0000259" key="3">
    <source>
        <dbReference type="PROSITE" id="PS50897"/>
    </source>
</evidence>
<gene>
    <name evidence="4" type="ORF">KI387_005493</name>
</gene>
<organism evidence="4 5">
    <name type="scientific">Taxus chinensis</name>
    <name type="common">Chinese yew</name>
    <name type="synonym">Taxus wallichiana var. chinensis</name>
    <dbReference type="NCBI Taxonomy" id="29808"/>
    <lineage>
        <taxon>Eukaryota</taxon>
        <taxon>Viridiplantae</taxon>
        <taxon>Streptophyta</taxon>
        <taxon>Embryophyta</taxon>
        <taxon>Tracheophyta</taxon>
        <taxon>Spermatophyta</taxon>
        <taxon>Pinopsida</taxon>
        <taxon>Pinidae</taxon>
        <taxon>Conifers II</taxon>
        <taxon>Cupressales</taxon>
        <taxon>Taxaceae</taxon>
        <taxon>Taxus</taxon>
    </lineage>
</organism>
<feature type="domain" description="CTLH" evidence="3">
    <location>
        <begin position="8"/>
        <end position="65"/>
    </location>
</feature>
<dbReference type="GO" id="GO:0006355">
    <property type="term" value="P:regulation of DNA-templated transcription"/>
    <property type="evidence" value="ECO:0007669"/>
    <property type="project" value="InterPro"/>
</dbReference>
<name>A0AA38GNY5_TAXCH</name>
<evidence type="ECO:0000313" key="4">
    <source>
        <dbReference type="EMBL" id="KAH9325315.1"/>
    </source>
</evidence>
<dbReference type="InterPro" id="IPR006595">
    <property type="entry name" value="CTLH_C"/>
</dbReference>
<evidence type="ECO:0000256" key="2">
    <source>
        <dbReference type="ARBA" id="ARBA00022737"/>
    </source>
</evidence>
<sequence>LEQESGLFFNMKYFEDMVLAGDFKAAESYISSFTKLEDNSYSTKIYFELRKHKYLEALDRKDSSEAFHICFDELKVFSSYDERVFSELTLLLMLDDFREHEELATYGNPRDARSVLVTDLRGLIENNQVLKDKLTLPPCETPPLANPSE</sequence>
<keyword evidence="2" id="KW-0677">Repeat</keyword>
<dbReference type="OMA" id="IMEHEEL"/>
<dbReference type="SMART" id="SM00668">
    <property type="entry name" value="CTLH"/>
    <property type="match status" value="1"/>
</dbReference>
<dbReference type="InterPro" id="IPR027728">
    <property type="entry name" value="Topless_fam"/>
</dbReference>
<dbReference type="PROSITE" id="PS50897">
    <property type="entry name" value="CTLH"/>
    <property type="match status" value="1"/>
</dbReference>
<dbReference type="AlphaFoldDB" id="A0AA38GNY5"/>
<dbReference type="Proteomes" id="UP000824469">
    <property type="component" value="Unassembled WGS sequence"/>
</dbReference>